<dbReference type="EnsemblPlants" id="AVESA.00010b.r2.4CG1288340.1">
    <property type="protein sequence ID" value="AVESA.00010b.r2.4CG1288340.1.CDS"/>
    <property type="gene ID" value="AVESA.00010b.r2.4CG1288340"/>
</dbReference>
<dbReference type="Proteomes" id="UP001732700">
    <property type="component" value="Chromosome 4C"/>
</dbReference>
<protein>
    <submittedName>
        <fullName evidence="1">Uncharacterized protein</fullName>
    </submittedName>
</protein>
<reference evidence="1" key="1">
    <citation type="submission" date="2021-05" db="EMBL/GenBank/DDBJ databases">
        <authorList>
            <person name="Scholz U."/>
            <person name="Mascher M."/>
            <person name="Fiebig A."/>
        </authorList>
    </citation>
    <scope>NUCLEOTIDE SEQUENCE [LARGE SCALE GENOMIC DNA]</scope>
</reference>
<evidence type="ECO:0000313" key="2">
    <source>
        <dbReference type="Proteomes" id="UP001732700"/>
    </source>
</evidence>
<reference evidence="1" key="2">
    <citation type="submission" date="2025-09" db="UniProtKB">
        <authorList>
            <consortium name="EnsemblPlants"/>
        </authorList>
    </citation>
    <scope>IDENTIFICATION</scope>
</reference>
<accession>A0ACD5WWG8</accession>
<organism evidence="1 2">
    <name type="scientific">Avena sativa</name>
    <name type="common">Oat</name>
    <dbReference type="NCBI Taxonomy" id="4498"/>
    <lineage>
        <taxon>Eukaryota</taxon>
        <taxon>Viridiplantae</taxon>
        <taxon>Streptophyta</taxon>
        <taxon>Embryophyta</taxon>
        <taxon>Tracheophyta</taxon>
        <taxon>Spermatophyta</taxon>
        <taxon>Magnoliopsida</taxon>
        <taxon>Liliopsida</taxon>
        <taxon>Poales</taxon>
        <taxon>Poaceae</taxon>
        <taxon>BOP clade</taxon>
        <taxon>Pooideae</taxon>
        <taxon>Poodae</taxon>
        <taxon>Poeae</taxon>
        <taxon>Poeae Chloroplast Group 1 (Aveneae type)</taxon>
        <taxon>Aveninae</taxon>
        <taxon>Avena</taxon>
    </lineage>
</organism>
<name>A0ACD5WWG8_AVESA</name>
<sequence length="464" mass="52514">MAEASDNMRMVPARVPRAPTNIGDLPEEILLRIMAHLTSREAVQTCLGSRYWRDLWRSVPCINVSIEEFEGQSVPCINVPIEELEGEHDDDDFEPVNASMEEFEGDDDDGDDFEPVDESMEEFEGEDEDDDFEPMNLSMEEMQDFEREVVFKRFVNRLLTLRNPVALDKFRLRYSHVIDNNSDSQDANNWISYALQCNARVVQVLNRFNPLELDPAIFTSSRLNRLHIASAVLVPGFFTQLQTGCPALQYMFLHDCSILDLEIFSSTLKVLILTDEVKFSFDPDESASISAPSLISLSINHGLSGARLPILNNMPSLKTASISLSGDIKTCDADGIRQFLRGLSDVTSLDFCYRHPKLTMQKSFRWCPTLSKLMNLILNCSCVDENLYALIVFLQNSPNLKRLTLKPGRSDNSAITGELEDRSFTCEQLEIVEIICWGRSELLPRLTQLLHAGGITADQMRISH</sequence>
<evidence type="ECO:0000313" key="1">
    <source>
        <dbReference type="EnsemblPlants" id="AVESA.00010b.r2.4CG1288340.1.CDS"/>
    </source>
</evidence>
<proteinExistence type="predicted"/>
<keyword evidence="2" id="KW-1185">Reference proteome</keyword>